<protein>
    <submittedName>
        <fullName evidence="1">Methionine-rich copper-binding protein CopC</fullName>
    </submittedName>
</protein>
<gene>
    <name evidence="1" type="ORF">FHX39_001902</name>
</gene>
<dbReference type="RefSeq" id="WP_183337861.1">
    <property type="nucleotide sequence ID" value="NZ_JACHZG010000001.1"/>
</dbReference>
<reference evidence="1 2" key="1">
    <citation type="submission" date="2020-08" db="EMBL/GenBank/DDBJ databases">
        <title>Sequencing the genomes of 1000 actinobacteria strains.</title>
        <authorList>
            <person name="Klenk H.-P."/>
        </authorList>
    </citation>
    <scope>NUCLEOTIDE SEQUENCE [LARGE SCALE GENOMIC DNA]</scope>
    <source>
        <strain evidence="1 2">DSM 11053</strain>
    </source>
</reference>
<dbReference type="Proteomes" id="UP000565572">
    <property type="component" value="Unassembled WGS sequence"/>
</dbReference>
<accession>A0A7W5JVF0</accession>
<evidence type="ECO:0000313" key="1">
    <source>
        <dbReference type="EMBL" id="MBB3326958.1"/>
    </source>
</evidence>
<proteinExistence type="predicted"/>
<dbReference type="EMBL" id="JACHZG010000001">
    <property type="protein sequence ID" value="MBB3326958.1"/>
    <property type="molecule type" value="Genomic_DNA"/>
</dbReference>
<evidence type="ECO:0000313" key="2">
    <source>
        <dbReference type="Proteomes" id="UP000565572"/>
    </source>
</evidence>
<organism evidence="1 2">
    <name type="scientific">Microlunatus antarcticus</name>
    <dbReference type="NCBI Taxonomy" id="53388"/>
    <lineage>
        <taxon>Bacteria</taxon>
        <taxon>Bacillati</taxon>
        <taxon>Actinomycetota</taxon>
        <taxon>Actinomycetes</taxon>
        <taxon>Propionibacteriales</taxon>
        <taxon>Propionibacteriaceae</taxon>
        <taxon>Microlunatus</taxon>
    </lineage>
</organism>
<keyword evidence="2" id="KW-1185">Reference proteome</keyword>
<sequence length="86" mass="9137">MKPNRASNPWRPSRRAGRTRWAGLLLLVVGVLTVVSPTPASAHDVDLGGSTPSADEVVRTAEVIELRFTGPVRTEGATFTLRGLSG</sequence>
<comment type="caution">
    <text evidence="1">The sequence shown here is derived from an EMBL/GenBank/DDBJ whole genome shotgun (WGS) entry which is preliminary data.</text>
</comment>
<dbReference type="AlphaFoldDB" id="A0A7W5JVF0"/>
<name>A0A7W5JVF0_9ACTN</name>